<reference evidence="2 3" key="1">
    <citation type="submission" date="2019-05" db="EMBL/GenBank/DDBJ databases">
        <title>Another draft genome of Portunus trituberculatus and its Hox gene families provides insights of decapod evolution.</title>
        <authorList>
            <person name="Jeong J.-H."/>
            <person name="Song I."/>
            <person name="Kim S."/>
            <person name="Choi T."/>
            <person name="Kim D."/>
            <person name="Ryu S."/>
            <person name="Kim W."/>
        </authorList>
    </citation>
    <scope>NUCLEOTIDE SEQUENCE [LARGE SCALE GENOMIC DNA]</scope>
    <source>
        <tissue evidence="2">Muscle</tissue>
    </source>
</reference>
<dbReference type="AlphaFoldDB" id="A0A5B7HL34"/>
<gene>
    <name evidence="2" type="ORF">E2C01_067905</name>
</gene>
<proteinExistence type="predicted"/>
<sequence>MRREVRTRMSSVQGFEGRLEVPTWSPPCGPTGDLFVTWTPSSFYVTILFVTSQGPGTNQNESKAPVKQIPPLQASAHPSPSTTPTATTSTLPPWPTPSLFPPCITTYQLIHLSPRRGLPYTPPASST</sequence>
<evidence type="ECO:0000313" key="3">
    <source>
        <dbReference type="Proteomes" id="UP000324222"/>
    </source>
</evidence>
<evidence type="ECO:0000313" key="2">
    <source>
        <dbReference type="EMBL" id="MPC73571.1"/>
    </source>
</evidence>
<organism evidence="2 3">
    <name type="scientific">Portunus trituberculatus</name>
    <name type="common">Swimming crab</name>
    <name type="synonym">Neptunus trituberculatus</name>
    <dbReference type="NCBI Taxonomy" id="210409"/>
    <lineage>
        <taxon>Eukaryota</taxon>
        <taxon>Metazoa</taxon>
        <taxon>Ecdysozoa</taxon>
        <taxon>Arthropoda</taxon>
        <taxon>Crustacea</taxon>
        <taxon>Multicrustacea</taxon>
        <taxon>Malacostraca</taxon>
        <taxon>Eumalacostraca</taxon>
        <taxon>Eucarida</taxon>
        <taxon>Decapoda</taxon>
        <taxon>Pleocyemata</taxon>
        <taxon>Brachyura</taxon>
        <taxon>Eubrachyura</taxon>
        <taxon>Portunoidea</taxon>
        <taxon>Portunidae</taxon>
        <taxon>Portuninae</taxon>
        <taxon>Portunus</taxon>
    </lineage>
</organism>
<dbReference type="Proteomes" id="UP000324222">
    <property type="component" value="Unassembled WGS sequence"/>
</dbReference>
<name>A0A5B7HL34_PORTR</name>
<dbReference type="EMBL" id="VSRR010037057">
    <property type="protein sequence ID" value="MPC73571.1"/>
    <property type="molecule type" value="Genomic_DNA"/>
</dbReference>
<keyword evidence="3" id="KW-1185">Reference proteome</keyword>
<comment type="caution">
    <text evidence="2">The sequence shown here is derived from an EMBL/GenBank/DDBJ whole genome shotgun (WGS) entry which is preliminary data.</text>
</comment>
<evidence type="ECO:0000256" key="1">
    <source>
        <dbReference type="SAM" id="MobiDB-lite"/>
    </source>
</evidence>
<feature type="compositionally biased region" description="Low complexity" evidence="1">
    <location>
        <begin position="78"/>
        <end position="91"/>
    </location>
</feature>
<feature type="region of interest" description="Disordered" evidence="1">
    <location>
        <begin position="54"/>
        <end position="95"/>
    </location>
</feature>
<protein>
    <submittedName>
        <fullName evidence="2">Uncharacterized protein</fullName>
    </submittedName>
</protein>
<accession>A0A5B7HL34</accession>